<keyword evidence="9" id="KW-0648">Protein biosynthesis</keyword>
<protein>
    <recommendedName>
        <fullName evidence="4">proline--tRNA ligase</fullName>
        <ecNumber evidence="4">6.1.1.15</ecNumber>
    </recommendedName>
    <alternativeName>
        <fullName evidence="11">Prolyl-tRNA synthetase</fullName>
    </alternativeName>
</protein>
<evidence type="ECO:0000256" key="4">
    <source>
        <dbReference type="ARBA" id="ARBA00012831"/>
    </source>
</evidence>
<evidence type="ECO:0000259" key="14">
    <source>
        <dbReference type="PROSITE" id="PS50862"/>
    </source>
</evidence>
<evidence type="ECO:0000256" key="6">
    <source>
        <dbReference type="ARBA" id="ARBA00022598"/>
    </source>
</evidence>
<evidence type="ECO:0000256" key="1">
    <source>
        <dbReference type="ARBA" id="ARBA00004496"/>
    </source>
</evidence>
<comment type="caution">
    <text evidence="15">The sequence shown here is derived from an EMBL/GenBank/DDBJ whole genome shotgun (WGS) entry which is preliminary data.</text>
</comment>
<dbReference type="InterPro" id="IPR002314">
    <property type="entry name" value="aa-tRNA-synt_IIb"/>
</dbReference>
<keyword evidence="16" id="KW-1185">Reference proteome</keyword>
<dbReference type="PANTHER" id="PTHR42753:SF2">
    <property type="entry name" value="PROLINE--TRNA LIGASE"/>
    <property type="match status" value="1"/>
</dbReference>
<dbReference type="InterPro" id="IPR036621">
    <property type="entry name" value="Anticodon-bd_dom_sf"/>
</dbReference>
<dbReference type="PROSITE" id="PS50862">
    <property type="entry name" value="AA_TRNA_LIGASE_II"/>
    <property type="match status" value="1"/>
</dbReference>
<reference evidence="15" key="1">
    <citation type="submission" date="2022-07" db="EMBL/GenBank/DDBJ databases">
        <title>Fungi with potential for degradation of polypropylene.</title>
        <authorList>
            <person name="Gostincar C."/>
        </authorList>
    </citation>
    <scope>NUCLEOTIDE SEQUENCE</scope>
    <source>
        <strain evidence="15">EXF-13287</strain>
    </source>
</reference>
<evidence type="ECO:0000256" key="11">
    <source>
        <dbReference type="ARBA" id="ARBA00029731"/>
    </source>
</evidence>
<evidence type="ECO:0000256" key="12">
    <source>
        <dbReference type="ARBA" id="ARBA00047671"/>
    </source>
</evidence>
<dbReference type="InterPro" id="IPR006195">
    <property type="entry name" value="aa-tRNA-synth_II"/>
</dbReference>
<comment type="similarity">
    <text evidence="2">Belongs to the class-II aminoacyl-tRNA synthetase family.</text>
</comment>
<dbReference type="GO" id="GO:0006433">
    <property type="term" value="P:prolyl-tRNA aminoacylation"/>
    <property type="evidence" value="ECO:0007669"/>
    <property type="project" value="InterPro"/>
</dbReference>
<dbReference type="AlphaFoldDB" id="A0AA38S171"/>
<dbReference type="GO" id="GO:0005739">
    <property type="term" value="C:mitochondrion"/>
    <property type="evidence" value="ECO:0007669"/>
    <property type="project" value="TreeGrafter"/>
</dbReference>
<dbReference type="InterPro" id="IPR004154">
    <property type="entry name" value="Anticodon-bd"/>
</dbReference>
<dbReference type="Proteomes" id="UP001174691">
    <property type="component" value="Unassembled WGS sequence"/>
</dbReference>
<comment type="subunit">
    <text evidence="3">Homodimer.</text>
</comment>
<evidence type="ECO:0000256" key="13">
    <source>
        <dbReference type="SAM" id="MobiDB-lite"/>
    </source>
</evidence>
<evidence type="ECO:0000313" key="16">
    <source>
        <dbReference type="Proteomes" id="UP001174691"/>
    </source>
</evidence>
<dbReference type="EMBL" id="JANBVN010000011">
    <property type="protein sequence ID" value="KAJ9164558.1"/>
    <property type="molecule type" value="Genomic_DNA"/>
</dbReference>
<dbReference type="PRINTS" id="PR01046">
    <property type="entry name" value="TRNASYNTHPRO"/>
</dbReference>
<dbReference type="InterPro" id="IPR045864">
    <property type="entry name" value="aa-tRNA-synth_II/BPL/LPL"/>
</dbReference>
<dbReference type="SUPFAM" id="SSF52954">
    <property type="entry name" value="Class II aaRS ABD-related"/>
    <property type="match status" value="1"/>
</dbReference>
<feature type="domain" description="Aminoacyl-transfer RNA synthetases class-II family profile" evidence="14">
    <location>
        <begin position="68"/>
        <end position="486"/>
    </location>
</feature>
<evidence type="ECO:0000256" key="3">
    <source>
        <dbReference type="ARBA" id="ARBA00011738"/>
    </source>
</evidence>
<dbReference type="InterPro" id="IPR050062">
    <property type="entry name" value="Pro-tRNA_synthetase"/>
</dbReference>
<organism evidence="15 16">
    <name type="scientific">Coniochaeta hoffmannii</name>
    <dbReference type="NCBI Taxonomy" id="91930"/>
    <lineage>
        <taxon>Eukaryota</taxon>
        <taxon>Fungi</taxon>
        <taxon>Dikarya</taxon>
        <taxon>Ascomycota</taxon>
        <taxon>Pezizomycotina</taxon>
        <taxon>Sordariomycetes</taxon>
        <taxon>Sordariomycetidae</taxon>
        <taxon>Coniochaetales</taxon>
        <taxon>Coniochaetaceae</taxon>
        <taxon>Coniochaeta</taxon>
    </lineage>
</organism>
<evidence type="ECO:0000256" key="10">
    <source>
        <dbReference type="ARBA" id="ARBA00023146"/>
    </source>
</evidence>
<evidence type="ECO:0000313" key="15">
    <source>
        <dbReference type="EMBL" id="KAJ9164558.1"/>
    </source>
</evidence>
<keyword evidence="5" id="KW-0963">Cytoplasm</keyword>
<name>A0AA38S171_9PEZI</name>
<keyword evidence="6" id="KW-0436">Ligase</keyword>
<gene>
    <name evidence="15" type="ORF">NKR19_g1285</name>
</gene>
<feature type="region of interest" description="Disordered" evidence="13">
    <location>
        <begin position="432"/>
        <end position="452"/>
    </location>
</feature>
<comment type="subcellular location">
    <subcellularLocation>
        <location evidence="1">Cytoplasm</location>
    </subcellularLocation>
</comment>
<keyword evidence="10" id="KW-0030">Aminoacyl-tRNA synthetase</keyword>
<evidence type="ECO:0000256" key="9">
    <source>
        <dbReference type="ARBA" id="ARBA00022917"/>
    </source>
</evidence>
<proteinExistence type="inferred from homology"/>
<dbReference type="GO" id="GO:0005524">
    <property type="term" value="F:ATP binding"/>
    <property type="evidence" value="ECO:0007669"/>
    <property type="project" value="UniProtKB-KW"/>
</dbReference>
<evidence type="ECO:0000256" key="7">
    <source>
        <dbReference type="ARBA" id="ARBA00022741"/>
    </source>
</evidence>
<dbReference type="FunFam" id="3.30.930.10:FF:000066">
    <property type="entry name" value="Proline--tRNA ligase"/>
    <property type="match status" value="1"/>
</dbReference>
<dbReference type="Pfam" id="PF03129">
    <property type="entry name" value="HGTP_anticodon"/>
    <property type="match status" value="1"/>
</dbReference>
<feature type="compositionally biased region" description="Low complexity" evidence="13">
    <location>
        <begin position="435"/>
        <end position="448"/>
    </location>
</feature>
<evidence type="ECO:0000256" key="8">
    <source>
        <dbReference type="ARBA" id="ARBA00022840"/>
    </source>
</evidence>
<accession>A0AA38S171</accession>
<keyword evidence="7" id="KW-0547">Nucleotide-binding</keyword>
<sequence>MARGQRRICLLQARPLHVDGRQRLSNVWSPSASYAAAKDDAHDAHSKLIRAGFFRQSHAGVFQMLPLGLRVQDKIERLIDKHMQSLGASKLALSSLSAQSLWEKSGRLTNGVSELFRLTDRKEQGFLLCPTHEEEITTLVARNVTSYRDMPLKLYQITRKYRDELRPRHGVLRGREFIMKDLYTFDITVNDALKSYKQVQAAYRNFFEELKLPVLVAKASSGDMGGDLSHEYHLPTSLGEDNVVSCTSCDYVANEELAEAKLPDTGESEVKHTLWSGITEDRSTLVHVWYPESSGIVLNAHALKALVPDLDLSIEEPTDFISSAEPGSLKVVNFFDRRLHHLTHFLEEPGLAESAADFEMKTNPAYASIQYLAKDTEGKPLDLLGVTTGSPCPKCADGTLKVQEAIELGHTFHLGTRYSEPLEARVEVPKAILESSSSSSPSTTVSTTEKQSEMVPLQMGCHGIGVTRLIGAVADHLHDDKGLNWPRKIAPYEVAILVNGAKAKPELLQAGEEVYDRLADHAGSDGLRLDAVLDDRQSSLGWKMNDADLVGYPVVVVVGKYWADGREVEVQCRRLGVRERVKVDALPGAVHALLDQL</sequence>
<dbReference type="Gene3D" id="3.40.50.800">
    <property type="entry name" value="Anticodon-binding domain"/>
    <property type="match status" value="1"/>
</dbReference>
<keyword evidence="8" id="KW-0067">ATP-binding</keyword>
<dbReference type="InterPro" id="IPR002316">
    <property type="entry name" value="Pro-tRNA-ligase_IIa"/>
</dbReference>
<dbReference type="EC" id="6.1.1.15" evidence="4"/>
<dbReference type="GO" id="GO:0004827">
    <property type="term" value="F:proline-tRNA ligase activity"/>
    <property type="evidence" value="ECO:0007669"/>
    <property type="project" value="UniProtKB-EC"/>
</dbReference>
<dbReference type="PANTHER" id="PTHR42753">
    <property type="entry name" value="MITOCHONDRIAL RIBOSOME PROTEIN L39/PROLYL-TRNA LIGASE FAMILY MEMBER"/>
    <property type="match status" value="1"/>
</dbReference>
<evidence type="ECO:0000256" key="5">
    <source>
        <dbReference type="ARBA" id="ARBA00022490"/>
    </source>
</evidence>
<comment type="catalytic activity">
    <reaction evidence="12">
        <text>tRNA(Pro) + L-proline + ATP = L-prolyl-tRNA(Pro) + AMP + diphosphate</text>
        <dbReference type="Rhea" id="RHEA:14305"/>
        <dbReference type="Rhea" id="RHEA-COMP:9700"/>
        <dbReference type="Rhea" id="RHEA-COMP:9702"/>
        <dbReference type="ChEBI" id="CHEBI:30616"/>
        <dbReference type="ChEBI" id="CHEBI:33019"/>
        <dbReference type="ChEBI" id="CHEBI:60039"/>
        <dbReference type="ChEBI" id="CHEBI:78442"/>
        <dbReference type="ChEBI" id="CHEBI:78532"/>
        <dbReference type="ChEBI" id="CHEBI:456215"/>
        <dbReference type="EC" id="6.1.1.15"/>
    </reaction>
</comment>
<dbReference type="SUPFAM" id="SSF55681">
    <property type="entry name" value="Class II aaRS and biotin synthetases"/>
    <property type="match status" value="1"/>
</dbReference>
<dbReference type="Pfam" id="PF00587">
    <property type="entry name" value="tRNA-synt_2b"/>
    <property type="match status" value="1"/>
</dbReference>
<dbReference type="Gene3D" id="3.30.930.10">
    <property type="entry name" value="Bira Bifunctional Protein, Domain 2"/>
    <property type="match status" value="2"/>
</dbReference>
<evidence type="ECO:0000256" key="2">
    <source>
        <dbReference type="ARBA" id="ARBA00008226"/>
    </source>
</evidence>